<evidence type="ECO:0000313" key="6">
    <source>
        <dbReference type="Proteomes" id="UP000050794"/>
    </source>
</evidence>
<proteinExistence type="predicted"/>
<keyword evidence="6" id="KW-1185">Reference proteome</keyword>
<reference evidence="7" key="1">
    <citation type="submission" date="2016-06" db="UniProtKB">
        <authorList>
            <consortium name="WormBaseParasite"/>
        </authorList>
    </citation>
    <scope>IDENTIFICATION</scope>
</reference>
<evidence type="ECO:0000313" key="5">
    <source>
        <dbReference type="EMBL" id="VDM48056.1"/>
    </source>
</evidence>
<dbReference type="Pfam" id="PF00397">
    <property type="entry name" value="WW"/>
    <property type="match status" value="1"/>
</dbReference>
<organism evidence="6 7">
    <name type="scientific">Toxocara canis</name>
    <name type="common">Canine roundworm</name>
    <dbReference type="NCBI Taxonomy" id="6265"/>
    <lineage>
        <taxon>Eukaryota</taxon>
        <taxon>Metazoa</taxon>
        <taxon>Ecdysozoa</taxon>
        <taxon>Nematoda</taxon>
        <taxon>Chromadorea</taxon>
        <taxon>Rhabditida</taxon>
        <taxon>Spirurina</taxon>
        <taxon>Ascaridomorpha</taxon>
        <taxon>Ascaridoidea</taxon>
        <taxon>Toxocaridae</taxon>
        <taxon>Toxocara</taxon>
    </lineage>
</organism>
<dbReference type="SUPFAM" id="SSF51045">
    <property type="entry name" value="WW domain"/>
    <property type="match status" value="1"/>
</dbReference>
<gene>
    <name evidence="5" type="ORF">TCNE_LOCUS16735</name>
</gene>
<dbReference type="GO" id="GO:0007165">
    <property type="term" value="P:signal transduction"/>
    <property type="evidence" value="ECO:0007669"/>
    <property type="project" value="TreeGrafter"/>
</dbReference>
<reference evidence="5 6" key="2">
    <citation type="submission" date="2018-11" db="EMBL/GenBank/DDBJ databases">
        <authorList>
            <consortium name="Pathogen Informatics"/>
        </authorList>
    </citation>
    <scope>NUCLEOTIDE SEQUENCE [LARGE SCALE GENOMIC DNA]</scope>
</reference>
<dbReference type="InterPro" id="IPR001202">
    <property type="entry name" value="WW_dom"/>
</dbReference>
<dbReference type="SMART" id="SM00456">
    <property type="entry name" value="WW"/>
    <property type="match status" value="1"/>
</dbReference>
<dbReference type="Gene3D" id="2.20.70.10">
    <property type="match status" value="2"/>
</dbReference>
<dbReference type="CDD" id="cd00201">
    <property type="entry name" value="WW"/>
    <property type="match status" value="1"/>
</dbReference>
<feature type="region of interest" description="Disordered" evidence="2">
    <location>
        <begin position="151"/>
        <end position="171"/>
    </location>
</feature>
<feature type="domain" description="PDZ" evidence="4">
    <location>
        <begin position="580"/>
        <end position="662"/>
    </location>
</feature>
<feature type="domain" description="WW" evidence="3">
    <location>
        <begin position="7"/>
        <end position="40"/>
    </location>
</feature>
<dbReference type="PROSITE" id="PS01159">
    <property type="entry name" value="WW_DOMAIN_1"/>
    <property type="match status" value="1"/>
</dbReference>
<name>A0A183V7L5_TOXCA</name>
<feature type="region of interest" description="Disordered" evidence="2">
    <location>
        <begin position="424"/>
        <end position="474"/>
    </location>
</feature>
<feature type="domain" description="PDZ" evidence="4">
    <location>
        <begin position="184"/>
        <end position="287"/>
    </location>
</feature>
<evidence type="ECO:0000256" key="2">
    <source>
        <dbReference type="SAM" id="MobiDB-lite"/>
    </source>
</evidence>
<evidence type="ECO:0000313" key="7">
    <source>
        <dbReference type="WBParaSite" id="TCNE_0001673601-mRNA-1"/>
    </source>
</evidence>
<dbReference type="PANTHER" id="PTHR10316">
    <property type="entry name" value="MEMBRANE ASSOCIATED GUANYLATE KINASE-RELATED"/>
    <property type="match status" value="1"/>
</dbReference>
<dbReference type="PROSITE" id="PS50106">
    <property type="entry name" value="PDZ"/>
    <property type="match status" value="2"/>
</dbReference>
<dbReference type="CDD" id="cd06733">
    <property type="entry name" value="PDZ3_MAGI-1_3-like"/>
    <property type="match status" value="1"/>
</dbReference>
<sequence>MVNDPKGPLPPNWEIAYSEQGEKYFIDHNSGTTQWEDPRELPEGWEKVDDRVYGTFYVERLISSCWLRLFFIATRVAFWLAVHSEAWPIHVNKRTQYERPCSSGYQGALAGNGGPAPPPNSLPVSSSNGFTQGSLINTALASSSAHSRRHSAHYNCSSSSPSHRQHSSVMFTRDPSQLRGELITTRIVKGPKGLGFTLIGNDGSSAHEEFLQVSILFLFHWDYPNASDWLQRVYVDFDDNIRFQIKSVIPGGAAHRDGVLHMGDVLVYVNNECVLGATQSRACRIFQAINVGETVTLQVCRGYPLILDPTNKIITENAYASRSHDEKEIHIRKGDDGFGFTIFESLQGQRVKKILYPERCGNLLEGDTLLEMRTTYPNGSPGKPIGQEVITNFRGMPHHELVSILRDCPVGFWAKLIVRRHSPRHRSRTPTAAFRYGEQRGTPVPSLAPRSKTPAPQPPRPVKTYSSPSTLPPVPHSLPIANGLAAGGYYNPRNTVPRVLCRIRPTQHAPSILFKAYSIEETSGSGVSRCFGFQQHDRHNHEEIYENFSRVRPSSTSLGFATPNYVPMTALFNDGSETVTVNLIRKPNGFGFRVVGGTEEGTCITVGQIVPGGAAAEDGRMRQGDEIIEIDGRNVVGESHATAVQLMQQSAANGHVKLIVRRQKGTFTV</sequence>
<dbReference type="SUPFAM" id="SSF50156">
    <property type="entry name" value="PDZ domain-like"/>
    <property type="match status" value="3"/>
</dbReference>
<dbReference type="WBParaSite" id="TCNE_0001673601-mRNA-1">
    <property type="protein sequence ID" value="TCNE_0001673601-mRNA-1"/>
    <property type="gene ID" value="TCNE_0001673601"/>
</dbReference>
<dbReference type="GO" id="GO:0005737">
    <property type="term" value="C:cytoplasm"/>
    <property type="evidence" value="ECO:0007669"/>
    <property type="project" value="TreeGrafter"/>
</dbReference>
<protein>
    <submittedName>
        <fullName evidence="7">Membrane-associated guanylate kinase, WW and PDZ domain-containing protein 2</fullName>
    </submittedName>
</protein>
<dbReference type="InterPro" id="IPR036020">
    <property type="entry name" value="WW_dom_sf"/>
</dbReference>
<keyword evidence="1" id="KW-0677">Repeat</keyword>
<feature type="region of interest" description="Disordered" evidence="2">
    <location>
        <begin position="106"/>
        <end position="127"/>
    </location>
</feature>
<dbReference type="Pfam" id="PF00595">
    <property type="entry name" value="PDZ"/>
    <property type="match status" value="2"/>
</dbReference>
<evidence type="ECO:0000256" key="1">
    <source>
        <dbReference type="ARBA" id="ARBA00022737"/>
    </source>
</evidence>
<dbReference type="FunFam" id="2.30.42.10:FF:000005">
    <property type="entry name" value="Membrane associated guanylate kinase, WW and PDZ domain containing 1"/>
    <property type="match status" value="1"/>
</dbReference>
<dbReference type="AlphaFoldDB" id="A0A183V7L5"/>
<evidence type="ECO:0000259" key="4">
    <source>
        <dbReference type="PROSITE" id="PS50106"/>
    </source>
</evidence>
<dbReference type="PROSITE" id="PS50020">
    <property type="entry name" value="WW_DOMAIN_2"/>
    <property type="match status" value="1"/>
</dbReference>
<dbReference type="Proteomes" id="UP000050794">
    <property type="component" value="Unassembled WGS sequence"/>
</dbReference>
<dbReference type="Gene3D" id="2.30.42.10">
    <property type="match status" value="4"/>
</dbReference>
<dbReference type="EMBL" id="UYWY01023849">
    <property type="protein sequence ID" value="VDM48056.1"/>
    <property type="molecule type" value="Genomic_DNA"/>
</dbReference>
<dbReference type="PANTHER" id="PTHR10316:SF40">
    <property type="entry name" value="LD27118P"/>
    <property type="match status" value="1"/>
</dbReference>
<evidence type="ECO:0000259" key="3">
    <source>
        <dbReference type="PROSITE" id="PS50020"/>
    </source>
</evidence>
<accession>A0A183V7L5</accession>
<dbReference type="InterPro" id="IPR036034">
    <property type="entry name" value="PDZ_sf"/>
</dbReference>
<dbReference type="InterPro" id="IPR001478">
    <property type="entry name" value="PDZ"/>
</dbReference>
<dbReference type="SMART" id="SM00228">
    <property type="entry name" value="PDZ"/>
    <property type="match status" value="3"/>
</dbReference>